<keyword evidence="2" id="KW-1185">Reference proteome</keyword>
<comment type="caution">
    <text evidence="1">The sequence shown here is derived from an EMBL/GenBank/DDBJ whole genome shotgun (WGS) entry which is preliminary data.</text>
</comment>
<protein>
    <recommendedName>
        <fullName evidence="3">BTB domain-containing protein</fullName>
    </recommendedName>
</protein>
<evidence type="ECO:0000313" key="2">
    <source>
        <dbReference type="Proteomes" id="UP000494165"/>
    </source>
</evidence>
<reference evidence="1 2" key="1">
    <citation type="submission" date="2020-04" db="EMBL/GenBank/DDBJ databases">
        <authorList>
            <person name="Alioto T."/>
            <person name="Alioto T."/>
            <person name="Gomez Garrido J."/>
        </authorList>
    </citation>
    <scope>NUCLEOTIDE SEQUENCE [LARGE SCALE GENOMIC DNA]</scope>
</reference>
<gene>
    <name evidence="1" type="ORF">CLODIP_2_CD00322</name>
</gene>
<sequence length="246" mass="27795">MKLQKHSNFEDYSRDCNVTVGSESGLKPTHSRQPFIWDTIVVLSYNCMNVRADSRVLVRTEDGKNAALLKFNKSLVERACPRLAFYLLEGNAIYLKQEYIGPLDAILNFLHSRQVPCGSSALLIETYKLAVIFELDSLCEETEGLLKLISSSEKLELFDFLINCKNSAKHLELSDTLLRAVVQDAFNALQSPAWLNVSENTVLLRASIRPFRHTCLRIIPVVCCDRVGKKTGRQVVRKPEELATYA</sequence>
<dbReference type="Proteomes" id="UP000494165">
    <property type="component" value="Unassembled WGS sequence"/>
</dbReference>
<name>A0A8S1CD62_9INSE</name>
<evidence type="ECO:0000313" key="1">
    <source>
        <dbReference type="EMBL" id="CAB3367327.1"/>
    </source>
</evidence>
<proteinExistence type="predicted"/>
<dbReference type="AlphaFoldDB" id="A0A8S1CD62"/>
<evidence type="ECO:0008006" key="3">
    <source>
        <dbReference type="Google" id="ProtNLM"/>
    </source>
</evidence>
<dbReference type="EMBL" id="CADEPI010000030">
    <property type="protein sequence ID" value="CAB3367327.1"/>
    <property type="molecule type" value="Genomic_DNA"/>
</dbReference>
<organism evidence="1 2">
    <name type="scientific">Cloeon dipterum</name>
    <dbReference type="NCBI Taxonomy" id="197152"/>
    <lineage>
        <taxon>Eukaryota</taxon>
        <taxon>Metazoa</taxon>
        <taxon>Ecdysozoa</taxon>
        <taxon>Arthropoda</taxon>
        <taxon>Hexapoda</taxon>
        <taxon>Insecta</taxon>
        <taxon>Pterygota</taxon>
        <taxon>Palaeoptera</taxon>
        <taxon>Ephemeroptera</taxon>
        <taxon>Pisciforma</taxon>
        <taxon>Baetidae</taxon>
        <taxon>Cloeon</taxon>
    </lineage>
</organism>
<accession>A0A8S1CD62</accession>